<proteinExistence type="predicted"/>
<dbReference type="RefSeq" id="WP_276213649.1">
    <property type="nucleotide sequence ID" value="NZ_CP141948.1"/>
</dbReference>
<sequence length="162" mass="18254">MERQEDQEKPQVERFGGILRADTSGEQCAKYILASEYDRLAAEAETFRISSDIKQANLELEQERYRYALMRIKEMDLLFARFILAMRSAVIEMDHGAGAEAAMTWIVNSLAGPGELPPDDEADAQGYFDREIAVVDKSLAEVFAFFKANRLPPGWGSARTHC</sequence>
<reference evidence="1" key="1">
    <citation type="submission" date="2023-03" db="EMBL/GenBank/DDBJ databases">
        <title>Draft assemblies of triclosan tolerant bacteria isolated from returned activated sludge.</title>
        <authorList>
            <person name="Van Hamelsveld S."/>
        </authorList>
    </citation>
    <scope>NUCLEOTIDE SEQUENCE</scope>
    <source>
        <strain evidence="1">GW210015_S63</strain>
    </source>
</reference>
<accession>A0AAW6P275</accession>
<organism evidence="1 2">
    <name type="scientific">Pseudomonas citronellolis</name>
    <dbReference type="NCBI Taxonomy" id="53408"/>
    <lineage>
        <taxon>Bacteria</taxon>
        <taxon>Pseudomonadati</taxon>
        <taxon>Pseudomonadota</taxon>
        <taxon>Gammaproteobacteria</taxon>
        <taxon>Pseudomonadales</taxon>
        <taxon>Pseudomonadaceae</taxon>
        <taxon>Pseudomonas</taxon>
    </lineage>
</organism>
<protein>
    <submittedName>
        <fullName evidence="1">Uncharacterized protein</fullName>
    </submittedName>
</protein>
<evidence type="ECO:0000313" key="1">
    <source>
        <dbReference type="EMBL" id="MDF3840476.1"/>
    </source>
</evidence>
<dbReference type="Proteomes" id="UP001220662">
    <property type="component" value="Unassembled WGS sequence"/>
</dbReference>
<name>A0AAW6P275_9PSED</name>
<gene>
    <name evidence="1" type="ORF">P3W55_01995</name>
</gene>
<dbReference type="AlphaFoldDB" id="A0AAW6P275"/>
<comment type="caution">
    <text evidence="1">The sequence shown here is derived from an EMBL/GenBank/DDBJ whole genome shotgun (WGS) entry which is preliminary data.</text>
</comment>
<evidence type="ECO:0000313" key="2">
    <source>
        <dbReference type="Proteomes" id="UP001220662"/>
    </source>
</evidence>
<dbReference type="EMBL" id="JARJLR010000042">
    <property type="protein sequence ID" value="MDF3840476.1"/>
    <property type="molecule type" value="Genomic_DNA"/>
</dbReference>